<dbReference type="KEGG" id="bbae:FRD01_03710"/>
<keyword evidence="4" id="KW-1185">Reference proteome</keyword>
<gene>
    <name evidence="3" type="ORF">FRD01_03710</name>
</gene>
<dbReference type="Proteomes" id="UP000321595">
    <property type="component" value="Chromosome"/>
</dbReference>
<evidence type="ECO:0000313" key="3">
    <source>
        <dbReference type="EMBL" id="QED26368.1"/>
    </source>
</evidence>
<organism evidence="3 4">
    <name type="scientific">Microvenator marinus</name>
    <dbReference type="NCBI Taxonomy" id="2600177"/>
    <lineage>
        <taxon>Bacteria</taxon>
        <taxon>Deltaproteobacteria</taxon>
        <taxon>Bradymonadales</taxon>
        <taxon>Microvenatoraceae</taxon>
        <taxon>Microvenator</taxon>
    </lineage>
</organism>
<dbReference type="Gene3D" id="3.30.70.100">
    <property type="match status" value="1"/>
</dbReference>
<accession>A0A5B8XMY6</accession>
<reference evidence="3 4" key="1">
    <citation type="submission" date="2019-08" db="EMBL/GenBank/DDBJ databases">
        <authorList>
            <person name="Liang Q."/>
        </authorList>
    </citation>
    <scope>NUCLEOTIDE SEQUENCE [LARGE SCALE GENOMIC DNA]</scope>
    <source>
        <strain evidence="3 4">V1718</strain>
    </source>
</reference>
<evidence type="ECO:0000259" key="2">
    <source>
        <dbReference type="PROSITE" id="PS50846"/>
    </source>
</evidence>
<feature type="domain" description="HMA" evidence="2">
    <location>
        <begin position="1"/>
        <end position="65"/>
    </location>
</feature>
<dbReference type="RefSeq" id="WP_146957753.1">
    <property type="nucleotide sequence ID" value="NZ_CP042467.1"/>
</dbReference>
<dbReference type="Pfam" id="PF00403">
    <property type="entry name" value="HMA"/>
    <property type="match status" value="1"/>
</dbReference>
<dbReference type="InterPro" id="IPR006121">
    <property type="entry name" value="HMA_dom"/>
</dbReference>
<dbReference type="SUPFAM" id="SSF55008">
    <property type="entry name" value="HMA, heavy metal-associated domain"/>
    <property type="match status" value="1"/>
</dbReference>
<proteinExistence type="predicted"/>
<dbReference type="CDD" id="cd00371">
    <property type="entry name" value="HMA"/>
    <property type="match status" value="1"/>
</dbReference>
<name>A0A5B8XMY6_9DELT</name>
<dbReference type="EMBL" id="CP042467">
    <property type="protein sequence ID" value="QED26368.1"/>
    <property type="molecule type" value="Genomic_DNA"/>
</dbReference>
<sequence length="68" mass="7259">MELHVDGMTCGGCVRSVQRVIAKQTGIEAEKVTVDLESKSARFEGNPPDTEKLVEALKAAGFEAKPKG</sequence>
<keyword evidence="1" id="KW-0479">Metal-binding</keyword>
<evidence type="ECO:0000256" key="1">
    <source>
        <dbReference type="ARBA" id="ARBA00022723"/>
    </source>
</evidence>
<dbReference type="GO" id="GO:0046872">
    <property type="term" value="F:metal ion binding"/>
    <property type="evidence" value="ECO:0007669"/>
    <property type="project" value="UniProtKB-KW"/>
</dbReference>
<dbReference type="InterPro" id="IPR036163">
    <property type="entry name" value="HMA_dom_sf"/>
</dbReference>
<dbReference type="AlphaFoldDB" id="A0A5B8XMY6"/>
<evidence type="ECO:0000313" key="4">
    <source>
        <dbReference type="Proteomes" id="UP000321595"/>
    </source>
</evidence>
<dbReference type="PROSITE" id="PS50846">
    <property type="entry name" value="HMA_2"/>
    <property type="match status" value="1"/>
</dbReference>
<protein>
    <submittedName>
        <fullName evidence="3">Heavy-metal-associated domain-containing protein</fullName>
    </submittedName>
</protein>
<dbReference type="OrthoDB" id="9801832at2"/>
<dbReference type="PROSITE" id="PS01047">
    <property type="entry name" value="HMA_1"/>
    <property type="match status" value="1"/>
</dbReference>
<dbReference type="InterPro" id="IPR017969">
    <property type="entry name" value="Heavy-metal-associated_CS"/>
</dbReference>